<dbReference type="InterPro" id="IPR007627">
    <property type="entry name" value="RNA_pol_sigma70_r2"/>
</dbReference>
<name>G1WLE4_9ACTN</name>
<dbReference type="InterPro" id="IPR013325">
    <property type="entry name" value="RNA_pol_sigma_r2"/>
</dbReference>
<reference evidence="9 10" key="1">
    <citation type="submission" date="2011-06" db="EMBL/GenBank/DDBJ databases">
        <title>The Genome Sequence of Collinsella tanakaei YIT 12063.</title>
        <authorList>
            <consortium name="The Broad Institute Genome Sequencing Platform"/>
            <person name="Earl A."/>
            <person name="Ward D."/>
            <person name="Feldgarden M."/>
            <person name="Gevers D."/>
            <person name="Morotomi M."/>
            <person name="Young S.K."/>
            <person name="Zeng Q."/>
            <person name="Gargeya S."/>
            <person name="Fitzgerald M."/>
            <person name="Haas B."/>
            <person name="Abouelleil A."/>
            <person name="Alvarado L."/>
            <person name="Arachchi H.M."/>
            <person name="Berlin A."/>
            <person name="Brown A."/>
            <person name="Chapman S.B."/>
            <person name="Chen Z."/>
            <person name="Dunbar C."/>
            <person name="Freedman E."/>
            <person name="Gearin G."/>
            <person name="Gellesch M."/>
            <person name="Goldberg J."/>
            <person name="Griggs A."/>
            <person name="Gujja S."/>
            <person name="Heiman D."/>
            <person name="Howarth C."/>
            <person name="Larson L."/>
            <person name="Lui A."/>
            <person name="MacDonald P.J.P."/>
            <person name="Mehta T."/>
            <person name="Montmayeur A."/>
            <person name="Murphy C."/>
            <person name="Neiman D."/>
            <person name="Pearson M."/>
            <person name="Priest M."/>
            <person name="Roberts A."/>
            <person name="Saif S."/>
            <person name="Shea T."/>
            <person name="Shenoy N."/>
            <person name="Sisk P."/>
            <person name="Stolte C."/>
            <person name="Sykes S."/>
            <person name="Wortman J."/>
            <person name="Nusbaum C."/>
            <person name="Birren B."/>
        </authorList>
    </citation>
    <scope>NUCLEOTIDE SEQUENCE [LARGE SCALE GENOMIC DNA]</scope>
    <source>
        <strain evidence="9 10">YIT 12063</strain>
    </source>
</reference>
<dbReference type="PATRIC" id="fig|742742.3.peg.2137"/>
<dbReference type="InterPro" id="IPR013324">
    <property type="entry name" value="RNA_pol_sigma_r3/r4-like"/>
</dbReference>
<protein>
    <recommendedName>
        <fullName evidence="6">RNA polymerase sigma factor</fullName>
    </recommendedName>
</protein>
<dbReference type="SUPFAM" id="SSF88946">
    <property type="entry name" value="Sigma2 domain of RNA polymerase sigma factors"/>
    <property type="match status" value="1"/>
</dbReference>
<accession>G1WLE4</accession>
<dbReference type="Pfam" id="PF04542">
    <property type="entry name" value="Sigma70_r2"/>
    <property type="match status" value="1"/>
</dbReference>
<dbReference type="GO" id="GO:0016987">
    <property type="term" value="F:sigma factor activity"/>
    <property type="evidence" value="ECO:0007669"/>
    <property type="project" value="UniProtKB-KW"/>
</dbReference>
<dbReference type="PROSITE" id="PS01063">
    <property type="entry name" value="SIGMA70_ECF"/>
    <property type="match status" value="1"/>
</dbReference>
<organism evidence="9 10">
    <name type="scientific">Collinsella tanakaei YIT 12063</name>
    <dbReference type="NCBI Taxonomy" id="742742"/>
    <lineage>
        <taxon>Bacteria</taxon>
        <taxon>Bacillati</taxon>
        <taxon>Actinomycetota</taxon>
        <taxon>Coriobacteriia</taxon>
        <taxon>Coriobacteriales</taxon>
        <taxon>Coriobacteriaceae</taxon>
        <taxon>Collinsella</taxon>
    </lineage>
</organism>
<dbReference type="HOGENOM" id="CLU_047691_3_4_11"/>
<comment type="caution">
    <text evidence="9">The sequence shown here is derived from an EMBL/GenBank/DDBJ whole genome shotgun (WGS) entry which is preliminary data.</text>
</comment>
<dbReference type="GO" id="GO:0006950">
    <property type="term" value="P:response to stress"/>
    <property type="evidence" value="ECO:0007669"/>
    <property type="project" value="UniProtKB-ARBA"/>
</dbReference>
<dbReference type="Gene3D" id="1.10.10.10">
    <property type="entry name" value="Winged helix-like DNA-binding domain superfamily/Winged helix DNA-binding domain"/>
    <property type="match status" value="1"/>
</dbReference>
<evidence type="ECO:0000256" key="1">
    <source>
        <dbReference type="ARBA" id="ARBA00010641"/>
    </source>
</evidence>
<evidence type="ECO:0000259" key="8">
    <source>
        <dbReference type="Pfam" id="PF08281"/>
    </source>
</evidence>
<feature type="domain" description="RNA polymerase sigma factor 70 region 4 type 2" evidence="8">
    <location>
        <begin position="129"/>
        <end position="178"/>
    </location>
</feature>
<dbReference type="Gene3D" id="1.10.1740.10">
    <property type="match status" value="1"/>
</dbReference>
<comment type="similarity">
    <text evidence="1 6">Belongs to the sigma-70 factor family. ECF subfamily.</text>
</comment>
<dbReference type="Pfam" id="PF08281">
    <property type="entry name" value="Sigma70_r4_2"/>
    <property type="match status" value="1"/>
</dbReference>
<evidence type="ECO:0000256" key="6">
    <source>
        <dbReference type="RuleBase" id="RU000716"/>
    </source>
</evidence>
<dbReference type="STRING" id="742742.HMPREF9452_02157"/>
<dbReference type="GO" id="GO:0006352">
    <property type="term" value="P:DNA-templated transcription initiation"/>
    <property type="evidence" value="ECO:0007669"/>
    <property type="project" value="InterPro"/>
</dbReference>
<dbReference type="Proteomes" id="UP000004830">
    <property type="component" value="Unassembled WGS sequence"/>
</dbReference>
<feature type="domain" description="RNA polymerase sigma-70 region 2" evidence="7">
    <location>
        <begin position="24"/>
        <end position="92"/>
    </location>
</feature>
<keyword evidence="3 6" id="KW-0731">Sigma factor</keyword>
<dbReference type="InterPro" id="IPR014284">
    <property type="entry name" value="RNA_pol_sigma-70_dom"/>
</dbReference>
<dbReference type="GO" id="GO:0003677">
    <property type="term" value="F:DNA binding"/>
    <property type="evidence" value="ECO:0007669"/>
    <property type="project" value="UniProtKB-KW"/>
</dbReference>
<gene>
    <name evidence="9" type="ORF">HMPREF9452_02157</name>
</gene>
<sequence length="188" mass="21749">MAGRDTALVRKVVRTGSRRCVDKLIRRHYDDIYRFVAHQMRDKDGALDVTQDVFVAAMRALPSFDERRASFRTWLYRIAANKVIDWYRARSRFAPLSLDGIEIDPTDMRDEYEELADRSWSEDRARRAMGLLLGLEPRVQAVVRLRVFAGSSFAEIAQATQQGEAAAKAQYYRAVKAMRACIEREERL</sequence>
<dbReference type="SUPFAM" id="SSF88659">
    <property type="entry name" value="Sigma3 and sigma4 domains of RNA polymerase sigma factors"/>
    <property type="match status" value="1"/>
</dbReference>
<dbReference type="EMBL" id="ADLS01000033">
    <property type="protein sequence ID" value="EGX68467.1"/>
    <property type="molecule type" value="Genomic_DNA"/>
</dbReference>
<dbReference type="PANTHER" id="PTHR43133">
    <property type="entry name" value="RNA POLYMERASE ECF-TYPE SIGMA FACTO"/>
    <property type="match status" value="1"/>
</dbReference>
<evidence type="ECO:0000256" key="2">
    <source>
        <dbReference type="ARBA" id="ARBA00023015"/>
    </source>
</evidence>
<evidence type="ECO:0000313" key="9">
    <source>
        <dbReference type="EMBL" id="EGX68467.1"/>
    </source>
</evidence>
<dbReference type="AlphaFoldDB" id="G1WLE4"/>
<keyword evidence="5 6" id="KW-0804">Transcription</keyword>
<evidence type="ECO:0000313" key="10">
    <source>
        <dbReference type="Proteomes" id="UP000004830"/>
    </source>
</evidence>
<dbReference type="PANTHER" id="PTHR43133:SF8">
    <property type="entry name" value="RNA POLYMERASE SIGMA FACTOR HI_1459-RELATED"/>
    <property type="match status" value="1"/>
</dbReference>
<keyword evidence="4 6" id="KW-0238">DNA-binding</keyword>
<dbReference type="InterPro" id="IPR036388">
    <property type="entry name" value="WH-like_DNA-bd_sf"/>
</dbReference>
<dbReference type="InterPro" id="IPR039425">
    <property type="entry name" value="RNA_pol_sigma-70-like"/>
</dbReference>
<dbReference type="InterPro" id="IPR013249">
    <property type="entry name" value="RNA_pol_sigma70_r4_t2"/>
</dbReference>
<dbReference type="OrthoDB" id="9811152at2"/>
<evidence type="ECO:0000256" key="4">
    <source>
        <dbReference type="ARBA" id="ARBA00023125"/>
    </source>
</evidence>
<evidence type="ECO:0000259" key="7">
    <source>
        <dbReference type="Pfam" id="PF04542"/>
    </source>
</evidence>
<evidence type="ECO:0000256" key="5">
    <source>
        <dbReference type="ARBA" id="ARBA00023163"/>
    </source>
</evidence>
<dbReference type="NCBIfam" id="TIGR02937">
    <property type="entry name" value="sigma70-ECF"/>
    <property type="match status" value="1"/>
</dbReference>
<dbReference type="eggNOG" id="COG1595">
    <property type="taxonomic scope" value="Bacteria"/>
</dbReference>
<dbReference type="InterPro" id="IPR000838">
    <property type="entry name" value="RNA_pol_sigma70_ECF_CS"/>
</dbReference>
<evidence type="ECO:0000256" key="3">
    <source>
        <dbReference type="ARBA" id="ARBA00023082"/>
    </source>
</evidence>
<keyword evidence="10" id="KW-1185">Reference proteome</keyword>
<keyword evidence="2 6" id="KW-0805">Transcription regulation</keyword>
<proteinExistence type="inferred from homology"/>
<dbReference type="GeneID" id="62759830"/>
<dbReference type="RefSeq" id="WP_009142180.1">
    <property type="nucleotide sequence ID" value="NZ_JH126475.1"/>
</dbReference>